<evidence type="ECO:0000256" key="3">
    <source>
        <dbReference type="ARBA" id="ARBA00022737"/>
    </source>
</evidence>
<dbReference type="SMART" id="SM00332">
    <property type="entry name" value="PP2Cc"/>
    <property type="match status" value="1"/>
</dbReference>
<dbReference type="SUPFAM" id="SSF81606">
    <property type="entry name" value="PP2C-like"/>
    <property type="match status" value="1"/>
</dbReference>
<sequence length="1351" mass="149149">MVRVSPGIFGTQRSIRFDSALQSVDEEQEEEEEDEEGEEEWKWNNTTGGWIHVESSQGTRSAFRVSLDLPTSGCSRFDVGPAVTVGDLCRLHGWPCLYLKVNGVHWRKLEEEERALEVQARHLSLLGHTNPMRTIYEGLREETGHIIAFTSRDPETGSKDFVCGVVGLLRGLAFPKWKPRFCLAFRNFLSIHSEVWDQTPAEVEDVVEVAPLRGCNFPLKITYVLPSRSNARSKVFLGFQTKDERTAWYNALNQGVQRSPEAVDLSGHGLDCLPEGLFQCPKLTSLDLSRNCLKDPPRGSGFPGRALGDLQQLQRLRTLSLSGNALEGFPESLSSLHRLAALDLSFNRIRSLPEDVGKLISLQELNLQSNQLETLPAGLSALSNLKRLCLNWNRFKEFPDVLQHLKSLEKLDLEGNELETILDFPSLESLKWLNASLNDLKGHLVLTQFSSLSYCDVSRNNLERLDLSQLTTLRTLVCDHNALQELLLNGLALECLLASHNGLRCVSILGPCGVLRELDLSRAVFILLDSSLTLHYASLSRKRNRLGSVPACLGTAGNLEVLDISWNSIKWLGLTDKPFWNGRHLRSLALHHNGLEALPEFHSDSGLREVDFHSNRVRTIPQSLFKLPNLWRINGSSNGIVNIEVSPDQVPCLMDLRLTGNALNGPSLAPLTHLMHLKSLHIAYNEIQRIPDESVSHSSLLLLDSDEAFHVSLVYGCSMMKSLVCLEEIVGSGNGLDRLPGSLSTLPSLRAVVAHSNRITNLPDLLSACNMEGYAERDLDNEALMRLQVLDVSFNALADVRFPTSVSSSMRMLDLSCNPQVAFDTRSLKTCCKGRSVHLVATSKGHCKTENVGSWAIGFAEYLPTSKKGSMCQIRVADFRPDTQMGTGSKSGPSGLESMLGIVDGRGNAKVAQQLSALIPNYLAEERLNPDTHKDYLKHTFLSVHREVHSLNGQSSGAGVTLCLVQMTPAGTIKVTTGNVGNSKAVVGTPSSAGDFKILTRDFTPGSNKDEMKRIHNLFSNGSLQPLGKVEEATRLVGSTHVGIIPDPHVSEALTPEEAIQKLDSRMEPMQGAKKLLDFARGHGCESELSILAVKIMFRARRGNNKESPIPEIQGCPVSLPPRLGVQDFEREQTRKSKRGSVRFRRTFPVWPTRSMEDLTVQQHEYESASSLYEEATCRSGCCDCSSCSSSSAEPTFDSGCGSSSVVSEEQLSTWKTRVRRRDAGELFNGQLQNHRRSLGQGHFTSARPDIMSRLRQSLPNLARSLCRGAANKNQQSRLDERRTKTPRVLKIRGPSGLRTGPIGPTRRPRVGSVELGPAIEFLVGSDRVGAIGLEEGKTTRAGPWRAEQTD</sequence>
<dbReference type="InterPro" id="IPR001932">
    <property type="entry name" value="PPM-type_phosphatase-like_dom"/>
</dbReference>
<evidence type="ECO:0000313" key="7">
    <source>
        <dbReference type="Proteomes" id="UP000677054"/>
    </source>
</evidence>
<dbReference type="OrthoDB" id="737510at2759"/>
<dbReference type="Pfam" id="PF00481">
    <property type="entry name" value="PP2C"/>
    <property type="match status" value="1"/>
</dbReference>
<evidence type="ECO:0000256" key="4">
    <source>
        <dbReference type="SAM" id="MobiDB-lite"/>
    </source>
</evidence>
<dbReference type="InterPro" id="IPR055071">
    <property type="entry name" value="RA_PHLPP-like"/>
</dbReference>
<dbReference type="EMBL" id="CAJPEV010000407">
    <property type="protein sequence ID" value="CAG0884950.1"/>
    <property type="molecule type" value="Genomic_DNA"/>
</dbReference>
<dbReference type="Pfam" id="PF23598">
    <property type="entry name" value="LRR_14"/>
    <property type="match status" value="1"/>
</dbReference>
<feature type="compositionally biased region" description="Acidic residues" evidence="4">
    <location>
        <begin position="24"/>
        <end position="39"/>
    </location>
</feature>
<dbReference type="InterPro" id="IPR032675">
    <property type="entry name" value="LRR_dom_sf"/>
</dbReference>
<dbReference type="SUPFAM" id="SSF52058">
    <property type="entry name" value="L domain-like"/>
    <property type="match status" value="2"/>
</dbReference>
<dbReference type="InterPro" id="IPR003591">
    <property type="entry name" value="Leu-rich_rpt_typical-subtyp"/>
</dbReference>
<name>A0A7R8X9X8_9CRUS</name>
<evidence type="ECO:0000259" key="5">
    <source>
        <dbReference type="PROSITE" id="PS51746"/>
    </source>
</evidence>
<dbReference type="Proteomes" id="UP000677054">
    <property type="component" value="Unassembled WGS sequence"/>
</dbReference>
<dbReference type="GO" id="GO:0046872">
    <property type="term" value="F:metal ion binding"/>
    <property type="evidence" value="ECO:0007669"/>
    <property type="project" value="UniProtKB-KW"/>
</dbReference>
<dbReference type="SMART" id="SM00365">
    <property type="entry name" value="LRR_SD22"/>
    <property type="match status" value="6"/>
</dbReference>
<dbReference type="PROSITE" id="PS51450">
    <property type="entry name" value="LRR"/>
    <property type="match status" value="3"/>
</dbReference>
<dbReference type="InterPro" id="IPR055414">
    <property type="entry name" value="LRR_R13L4/SHOC2-like"/>
</dbReference>
<keyword evidence="1" id="KW-0433">Leucine-rich repeat</keyword>
<dbReference type="EMBL" id="LR899924">
    <property type="protein sequence ID" value="CAD7243313.1"/>
    <property type="molecule type" value="Genomic_DNA"/>
</dbReference>
<proteinExistence type="predicted"/>
<organism evidence="6">
    <name type="scientific">Darwinula stevensoni</name>
    <dbReference type="NCBI Taxonomy" id="69355"/>
    <lineage>
        <taxon>Eukaryota</taxon>
        <taxon>Metazoa</taxon>
        <taxon>Ecdysozoa</taxon>
        <taxon>Arthropoda</taxon>
        <taxon>Crustacea</taxon>
        <taxon>Oligostraca</taxon>
        <taxon>Ostracoda</taxon>
        <taxon>Podocopa</taxon>
        <taxon>Podocopida</taxon>
        <taxon>Darwinulocopina</taxon>
        <taxon>Darwinuloidea</taxon>
        <taxon>Darwinulidae</taxon>
        <taxon>Darwinula</taxon>
    </lineage>
</organism>
<evidence type="ECO:0000313" key="6">
    <source>
        <dbReference type="EMBL" id="CAD7243313.1"/>
    </source>
</evidence>
<evidence type="ECO:0000256" key="2">
    <source>
        <dbReference type="ARBA" id="ARBA00022723"/>
    </source>
</evidence>
<evidence type="ECO:0000256" key="1">
    <source>
        <dbReference type="ARBA" id="ARBA00022614"/>
    </source>
</evidence>
<dbReference type="Pfam" id="PF23010">
    <property type="entry name" value="RA_3"/>
    <property type="match status" value="1"/>
</dbReference>
<protein>
    <recommendedName>
        <fullName evidence="5">PPM-type phosphatase domain-containing protein</fullName>
    </recommendedName>
</protein>
<dbReference type="PROSITE" id="PS51746">
    <property type="entry name" value="PPM_2"/>
    <property type="match status" value="1"/>
</dbReference>
<feature type="compositionally biased region" description="Low complexity" evidence="4">
    <location>
        <begin position="1297"/>
        <end position="1306"/>
    </location>
</feature>
<feature type="region of interest" description="Disordered" evidence="4">
    <location>
        <begin position="20"/>
        <end position="40"/>
    </location>
</feature>
<dbReference type="InterPro" id="IPR036457">
    <property type="entry name" value="PPM-type-like_dom_sf"/>
</dbReference>
<dbReference type="InterPro" id="IPR050216">
    <property type="entry name" value="LRR_domain-containing"/>
</dbReference>
<dbReference type="InterPro" id="IPR001611">
    <property type="entry name" value="Leu-rich_rpt"/>
</dbReference>
<accession>A0A7R8X9X8</accession>
<dbReference type="SMART" id="SM00364">
    <property type="entry name" value="LRR_BAC"/>
    <property type="match status" value="8"/>
</dbReference>
<dbReference type="Gene3D" id="3.80.10.10">
    <property type="entry name" value="Ribonuclease Inhibitor"/>
    <property type="match status" value="3"/>
</dbReference>
<dbReference type="Gene3D" id="3.60.40.10">
    <property type="entry name" value="PPM-type phosphatase domain"/>
    <property type="match status" value="1"/>
</dbReference>
<keyword evidence="7" id="KW-1185">Reference proteome</keyword>
<dbReference type="GO" id="GO:0005737">
    <property type="term" value="C:cytoplasm"/>
    <property type="evidence" value="ECO:0007669"/>
    <property type="project" value="TreeGrafter"/>
</dbReference>
<keyword evidence="2" id="KW-0479">Metal-binding</keyword>
<reference evidence="6" key="1">
    <citation type="submission" date="2020-11" db="EMBL/GenBank/DDBJ databases">
        <authorList>
            <person name="Tran Van P."/>
        </authorList>
    </citation>
    <scope>NUCLEOTIDE SEQUENCE</scope>
</reference>
<dbReference type="PANTHER" id="PTHR48051:SF1">
    <property type="entry name" value="RAS SUPPRESSOR PROTEIN 1"/>
    <property type="match status" value="1"/>
</dbReference>
<keyword evidence="3" id="KW-0677">Repeat</keyword>
<gene>
    <name evidence="6" type="ORF">DSTB1V02_LOCUS3237</name>
</gene>
<dbReference type="PANTHER" id="PTHR48051">
    <property type="match status" value="1"/>
</dbReference>
<dbReference type="SMART" id="SM00369">
    <property type="entry name" value="LRR_TYP"/>
    <property type="match status" value="11"/>
</dbReference>
<feature type="region of interest" description="Disordered" evidence="4">
    <location>
        <begin position="1293"/>
        <end position="1312"/>
    </location>
</feature>
<dbReference type="Pfam" id="PF13516">
    <property type="entry name" value="LRR_6"/>
    <property type="match status" value="1"/>
</dbReference>
<feature type="domain" description="PPM-type phosphatase" evidence="5">
    <location>
        <begin position="884"/>
        <end position="1096"/>
    </location>
</feature>